<feature type="domain" description="Phosphodiester glycosidase" evidence="2">
    <location>
        <begin position="304"/>
        <end position="489"/>
    </location>
</feature>
<dbReference type="Gene3D" id="2.60.40.3500">
    <property type="match status" value="1"/>
</dbReference>
<feature type="chain" id="PRO_5009513461" description="Phosphodiester glycosidase domain-containing protein" evidence="1">
    <location>
        <begin position="21"/>
        <end position="492"/>
    </location>
</feature>
<dbReference type="InterPro" id="IPR018711">
    <property type="entry name" value="NAGPA"/>
</dbReference>
<accession>A0A1F4Q0X1</accession>
<dbReference type="PANTHER" id="PTHR40446">
    <property type="entry name" value="N-ACETYLGLUCOSAMINE-1-PHOSPHODIESTER ALPHA-N-ACETYLGLUCOSAMINIDASE"/>
    <property type="match status" value="1"/>
</dbReference>
<name>A0A1F4Q0X1_UNCSA</name>
<dbReference type="EMBL" id="METM01000024">
    <property type="protein sequence ID" value="OGB89517.1"/>
    <property type="molecule type" value="Genomic_DNA"/>
</dbReference>
<evidence type="ECO:0000259" key="2">
    <source>
        <dbReference type="Pfam" id="PF09992"/>
    </source>
</evidence>
<dbReference type="Proteomes" id="UP000178724">
    <property type="component" value="Unassembled WGS sequence"/>
</dbReference>
<dbReference type="PANTHER" id="PTHR40446:SF2">
    <property type="entry name" value="N-ACETYLGLUCOSAMINE-1-PHOSPHODIESTER ALPHA-N-ACETYLGLUCOSAMINIDASE"/>
    <property type="match status" value="1"/>
</dbReference>
<keyword evidence="1" id="KW-0732">Signal</keyword>
<sequence>MKKIIFLLIFSLFIAAAGQAARLNKVRLGFYPDKLRAAFDFDSAFTYALEESKEKITIHLQKTEASPDIQNYIDVSDMIVKYFEVEKDDAGLKITIPLAEPVPYNIFSLSDPDRLVIDFDRAFTNVVSGGTIIDGVEHLIVSKGSEKGRVNAHVLKIDPGKADVYPALARKNKPNVLESFVNAFNPWKETGADPHFFRARVGQIAEEQRAVAAVNGTYFAYTGKPLGSLLIDRELVSTPIYDRTALILAEDRKTYIDNVIIDCYFLTARGVRYEITGVNQGRDGSAIILYTPAWGEQTGSDEKGVELVIAGQVVKEIRPGNSNIPQDGYVISISGPAAQFIGDNVKAGDRIDLHIKIIPFAVNPGPIRHMVSGGPRLLKNGVVYVSKNEEKFKSDIARGRAARTAVGVTKEGKLLLVTVDGLPREKSARGDKSSLGVTLEELANLMISLGAVEAMNLDGGGSTTMWIDGTVVNRPATGYEQKVSNAIVVGPR</sequence>
<evidence type="ECO:0000313" key="3">
    <source>
        <dbReference type="EMBL" id="OGB89517.1"/>
    </source>
</evidence>
<organism evidence="3 4">
    <name type="scientific">candidate division WOR-1 bacterium RIFCSPHIGHO2_01_FULL_53_15</name>
    <dbReference type="NCBI Taxonomy" id="1802564"/>
    <lineage>
        <taxon>Bacteria</taxon>
        <taxon>Bacillati</taxon>
        <taxon>Saganbacteria</taxon>
    </lineage>
</organism>
<dbReference type="AlphaFoldDB" id="A0A1F4Q0X1"/>
<evidence type="ECO:0000313" key="4">
    <source>
        <dbReference type="Proteomes" id="UP000178724"/>
    </source>
</evidence>
<proteinExistence type="predicted"/>
<evidence type="ECO:0000256" key="1">
    <source>
        <dbReference type="SAM" id="SignalP"/>
    </source>
</evidence>
<reference evidence="3 4" key="1">
    <citation type="journal article" date="2016" name="Nat. Commun.">
        <title>Thousands of microbial genomes shed light on interconnected biogeochemical processes in an aquifer system.</title>
        <authorList>
            <person name="Anantharaman K."/>
            <person name="Brown C.T."/>
            <person name="Hug L.A."/>
            <person name="Sharon I."/>
            <person name="Castelle C.J."/>
            <person name="Probst A.J."/>
            <person name="Thomas B.C."/>
            <person name="Singh A."/>
            <person name="Wilkins M.J."/>
            <person name="Karaoz U."/>
            <person name="Brodie E.L."/>
            <person name="Williams K.H."/>
            <person name="Hubbard S.S."/>
            <person name="Banfield J.F."/>
        </authorList>
    </citation>
    <scope>NUCLEOTIDE SEQUENCE [LARGE SCALE GENOMIC DNA]</scope>
</reference>
<protein>
    <recommendedName>
        <fullName evidence="2">Phosphodiester glycosidase domain-containing protein</fullName>
    </recommendedName>
</protein>
<comment type="caution">
    <text evidence="3">The sequence shown here is derived from an EMBL/GenBank/DDBJ whole genome shotgun (WGS) entry which is preliminary data.</text>
</comment>
<feature type="signal peptide" evidence="1">
    <location>
        <begin position="1"/>
        <end position="20"/>
    </location>
</feature>
<dbReference type="Pfam" id="PF09992">
    <property type="entry name" value="NAGPA"/>
    <property type="match status" value="1"/>
</dbReference>
<gene>
    <name evidence="3" type="ORF">A2625_01195</name>
</gene>